<keyword evidence="2" id="KW-0805">Transcription regulation</keyword>
<dbReference type="GO" id="GO:0006352">
    <property type="term" value="P:DNA-templated transcription initiation"/>
    <property type="evidence" value="ECO:0007669"/>
    <property type="project" value="InterPro"/>
</dbReference>
<dbReference type="Pfam" id="PF08281">
    <property type="entry name" value="Sigma70_r4_2"/>
    <property type="match status" value="1"/>
</dbReference>
<dbReference type="Gene3D" id="1.10.10.10">
    <property type="entry name" value="Winged helix-like DNA-binding domain superfamily/Winged helix DNA-binding domain"/>
    <property type="match status" value="1"/>
</dbReference>
<feature type="region of interest" description="Disordered" evidence="5">
    <location>
        <begin position="540"/>
        <end position="568"/>
    </location>
</feature>
<dbReference type="EMBL" id="CP155447">
    <property type="protein sequence ID" value="XBH06123.1"/>
    <property type="molecule type" value="Genomic_DNA"/>
</dbReference>
<dbReference type="InterPro" id="IPR014284">
    <property type="entry name" value="RNA_pol_sigma-70_dom"/>
</dbReference>
<evidence type="ECO:0000256" key="1">
    <source>
        <dbReference type="ARBA" id="ARBA00010641"/>
    </source>
</evidence>
<reference evidence="8" key="1">
    <citation type="submission" date="2024-05" db="EMBL/GenBank/DDBJ databases">
        <title>Planctomycetes of the genus Singulisphaera possess chitinolytic capabilities.</title>
        <authorList>
            <person name="Ivanova A."/>
        </authorList>
    </citation>
    <scope>NUCLEOTIDE SEQUENCE</scope>
    <source>
        <strain evidence="8">Ch08T</strain>
    </source>
</reference>
<dbReference type="SUPFAM" id="SSF50494">
    <property type="entry name" value="Trypsin-like serine proteases"/>
    <property type="match status" value="1"/>
</dbReference>
<dbReference type="PANTHER" id="PTHR43133:SF51">
    <property type="entry name" value="RNA POLYMERASE SIGMA FACTOR"/>
    <property type="match status" value="1"/>
</dbReference>
<feature type="region of interest" description="Disordered" evidence="5">
    <location>
        <begin position="628"/>
        <end position="672"/>
    </location>
</feature>
<comment type="similarity">
    <text evidence="1">Belongs to the sigma-70 factor family. ECF subfamily.</text>
</comment>
<evidence type="ECO:0000256" key="3">
    <source>
        <dbReference type="ARBA" id="ARBA00023082"/>
    </source>
</evidence>
<proteinExistence type="inferred from homology"/>
<sequence>MANGQAELLRQVHQLFSAGRVGGLTDAELLARFVSQRDEPAFAALVTRHGAMVLRICLGVLHDNHAAEDAFQATFLVLAHKAHGLHVGETLSHWLHGVALRVAKKAKSQNARRHQRERTSAMATAGEPSVDPDRSDTEALLHEEVDRLPESYRSPIVLCYLQGLSYEMAANQLGISEGTIRGRLARARDRLRIRLTRRGVVLPAGYLIAENAWTSASAALPTDLIDAAVQGAMQTAAGKGAVAGAVSASVAVLTKGVLRTMFLTQFKMMAATLLLAIGGLLASIPLLINPQVNAAPALEKATQAAGLTAPAPRPADRDDNDEPTLDVETNPKPWETTVRIKVHGNGNIGFGSGTVIKSTPAESLILTCAHIFVTEHKPNDPPREFPHRVAVDLFDGELHKTSKVQYLETVTAELVDYDVGRDVGLLRIRPKRTLAVSPIVPLSWGPQKGMKMTTGGCSEGNSATFWTTQVTNPKVLLSSEAQYYGIECNFAPKPGRSGGGLFTTDGFVAGVSNYAEPQGNRGFYAVPESIYHLLARNEPASLESEKKPPTKWNWKRPSSSPVPDEDDLNRLVQIAEDQLRNGDRQGARATTDRLNSQLRRRQAVLQSEINHLDSLARRSDELRRAADQIKAPDLDRSSILGGQINSSPPVSPSQPAPAESGLTPPPPDHERRLRDIEKKLEQLLGEKKGSS</sequence>
<evidence type="ECO:0000313" key="8">
    <source>
        <dbReference type="EMBL" id="XBH06123.1"/>
    </source>
</evidence>
<dbReference type="Gene3D" id="1.10.1740.10">
    <property type="match status" value="1"/>
</dbReference>
<dbReference type="Gene3D" id="2.40.10.120">
    <property type="match status" value="1"/>
</dbReference>
<feature type="domain" description="RNA polymerase sigma-70 region 2" evidence="6">
    <location>
        <begin position="45"/>
        <end position="112"/>
    </location>
</feature>
<dbReference type="InterPro" id="IPR013249">
    <property type="entry name" value="RNA_pol_sigma70_r4_t2"/>
</dbReference>
<dbReference type="GO" id="GO:0003677">
    <property type="term" value="F:DNA binding"/>
    <property type="evidence" value="ECO:0007669"/>
    <property type="project" value="InterPro"/>
</dbReference>
<dbReference type="SUPFAM" id="SSF88946">
    <property type="entry name" value="Sigma2 domain of RNA polymerase sigma factors"/>
    <property type="match status" value="1"/>
</dbReference>
<dbReference type="PANTHER" id="PTHR43133">
    <property type="entry name" value="RNA POLYMERASE ECF-TYPE SIGMA FACTO"/>
    <property type="match status" value="1"/>
</dbReference>
<evidence type="ECO:0000256" key="5">
    <source>
        <dbReference type="SAM" id="MobiDB-lite"/>
    </source>
</evidence>
<keyword evidence="4" id="KW-0804">Transcription</keyword>
<dbReference type="NCBIfam" id="TIGR02937">
    <property type="entry name" value="sigma70-ECF"/>
    <property type="match status" value="1"/>
</dbReference>
<dbReference type="InterPro" id="IPR013324">
    <property type="entry name" value="RNA_pol_sigma_r3/r4-like"/>
</dbReference>
<dbReference type="InterPro" id="IPR036388">
    <property type="entry name" value="WH-like_DNA-bd_sf"/>
</dbReference>
<dbReference type="InterPro" id="IPR009003">
    <property type="entry name" value="Peptidase_S1_PA"/>
</dbReference>
<dbReference type="InterPro" id="IPR007627">
    <property type="entry name" value="RNA_pol_sigma70_r2"/>
</dbReference>
<feature type="domain" description="RNA polymerase sigma factor 70 region 4 type 2" evidence="7">
    <location>
        <begin position="140"/>
        <end position="191"/>
    </location>
</feature>
<feature type="region of interest" description="Disordered" evidence="5">
    <location>
        <begin position="303"/>
        <end position="330"/>
    </location>
</feature>
<accession>A0AAU7CM10</accession>
<feature type="region of interest" description="Disordered" evidence="5">
    <location>
        <begin position="577"/>
        <end position="596"/>
    </location>
</feature>
<dbReference type="CDD" id="cd06171">
    <property type="entry name" value="Sigma70_r4"/>
    <property type="match status" value="1"/>
</dbReference>
<gene>
    <name evidence="8" type="ORF">V5E97_08825</name>
</gene>
<name>A0AAU7CM10_9BACT</name>
<dbReference type="InterPro" id="IPR039425">
    <property type="entry name" value="RNA_pol_sigma-70-like"/>
</dbReference>
<evidence type="ECO:0000259" key="7">
    <source>
        <dbReference type="Pfam" id="PF08281"/>
    </source>
</evidence>
<evidence type="ECO:0000256" key="2">
    <source>
        <dbReference type="ARBA" id="ARBA00023015"/>
    </source>
</evidence>
<feature type="compositionally biased region" description="Basic residues" evidence="5">
    <location>
        <begin position="106"/>
        <end position="116"/>
    </location>
</feature>
<feature type="compositionally biased region" description="Basic and acidic residues" evidence="5">
    <location>
        <begin position="577"/>
        <end position="586"/>
    </location>
</feature>
<evidence type="ECO:0000259" key="6">
    <source>
        <dbReference type="Pfam" id="PF04542"/>
    </source>
</evidence>
<dbReference type="Pfam" id="PF13365">
    <property type="entry name" value="Trypsin_2"/>
    <property type="match status" value="1"/>
</dbReference>
<organism evidence="8">
    <name type="scientific">Singulisphaera sp. Ch08</name>
    <dbReference type="NCBI Taxonomy" id="3120278"/>
    <lineage>
        <taxon>Bacteria</taxon>
        <taxon>Pseudomonadati</taxon>
        <taxon>Planctomycetota</taxon>
        <taxon>Planctomycetia</taxon>
        <taxon>Isosphaerales</taxon>
        <taxon>Isosphaeraceae</taxon>
        <taxon>Singulisphaera</taxon>
    </lineage>
</organism>
<evidence type="ECO:0000256" key="4">
    <source>
        <dbReference type="ARBA" id="ARBA00023163"/>
    </source>
</evidence>
<dbReference type="AlphaFoldDB" id="A0AAU7CM10"/>
<dbReference type="SUPFAM" id="SSF88659">
    <property type="entry name" value="Sigma3 and sigma4 domains of RNA polymerase sigma factors"/>
    <property type="match status" value="1"/>
</dbReference>
<feature type="region of interest" description="Disordered" evidence="5">
    <location>
        <begin position="106"/>
        <end position="136"/>
    </location>
</feature>
<dbReference type="RefSeq" id="WP_406698975.1">
    <property type="nucleotide sequence ID" value="NZ_CP155447.1"/>
</dbReference>
<dbReference type="GO" id="GO:0016987">
    <property type="term" value="F:sigma factor activity"/>
    <property type="evidence" value="ECO:0007669"/>
    <property type="project" value="UniProtKB-KW"/>
</dbReference>
<keyword evidence="3" id="KW-0731">Sigma factor</keyword>
<protein>
    <submittedName>
        <fullName evidence="8">Sigma-70 family RNA polymerase sigma factor</fullName>
    </submittedName>
</protein>
<dbReference type="Pfam" id="PF04542">
    <property type="entry name" value="Sigma70_r2"/>
    <property type="match status" value="1"/>
</dbReference>
<dbReference type="InterPro" id="IPR013325">
    <property type="entry name" value="RNA_pol_sigma_r2"/>
</dbReference>